<dbReference type="AlphaFoldDB" id="A0A6M1U0V2"/>
<dbReference type="PIRSF" id="PIRSF000193">
    <property type="entry name" value="Pyrrol-5-carb_rd"/>
    <property type="match status" value="1"/>
</dbReference>
<keyword evidence="2 4" id="KW-0521">NADP</keyword>
<dbReference type="InterPro" id="IPR029036">
    <property type="entry name" value="P5CR_dimer"/>
</dbReference>
<dbReference type="InterPro" id="IPR028939">
    <property type="entry name" value="P5C_Rdtase_cat_N"/>
</dbReference>
<protein>
    <recommendedName>
        <fullName evidence="4 5">Pyrroline-5-carboxylate reductase</fullName>
        <shortName evidence="4">P5C reductase</shortName>
        <shortName evidence="4">P5CR</shortName>
        <ecNumber evidence="4 5">1.5.1.2</ecNumber>
    </recommendedName>
    <alternativeName>
        <fullName evidence="4">PCA reductase</fullName>
    </alternativeName>
</protein>
<dbReference type="Pfam" id="PF03807">
    <property type="entry name" value="F420_oxidored"/>
    <property type="match status" value="1"/>
</dbReference>
<organism evidence="9 10">
    <name type="scientific">Paragemmobacter kunshanensis</name>
    <dbReference type="NCBI Taxonomy" id="2583234"/>
    <lineage>
        <taxon>Bacteria</taxon>
        <taxon>Pseudomonadati</taxon>
        <taxon>Pseudomonadota</taxon>
        <taxon>Alphaproteobacteria</taxon>
        <taxon>Rhodobacterales</taxon>
        <taxon>Paracoccaceae</taxon>
        <taxon>Paragemmobacter</taxon>
    </lineage>
</organism>
<evidence type="ECO:0000313" key="9">
    <source>
        <dbReference type="EMBL" id="NGQ92282.1"/>
    </source>
</evidence>
<proteinExistence type="inferred from homology"/>
<keyword evidence="3 4" id="KW-0560">Oxidoreductase</keyword>
<dbReference type="GO" id="GO:0005737">
    <property type="term" value="C:cytoplasm"/>
    <property type="evidence" value="ECO:0007669"/>
    <property type="project" value="UniProtKB-SubCell"/>
</dbReference>
<dbReference type="UniPathway" id="UPA00098">
    <property type="reaction ID" value="UER00361"/>
</dbReference>
<feature type="binding site" evidence="6">
    <location>
        <begin position="14"/>
        <end position="19"/>
    </location>
    <ligand>
        <name>NADP(+)</name>
        <dbReference type="ChEBI" id="CHEBI:58349"/>
    </ligand>
</feature>
<dbReference type="GO" id="GO:0004735">
    <property type="term" value="F:pyrroline-5-carboxylate reductase activity"/>
    <property type="evidence" value="ECO:0007669"/>
    <property type="project" value="UniProtKB-UniRule"/>
</dbReference>
<evidence type="ECO:0000313" key="10">
    <source>
        <dbReference type="Proteomes" id="UP000474758"/>
    </source>
</evidence>
<comment type="similarity">
    <text evidence="1 4">Belongs to the pyrroline-5-carboxylate reductase family.</text>
</comment>
<sequence length="267" mass="26871">MALERVARDGLVLLGCGKMGTALLTGWLGAGVPARSVWVIEPNPSDWLKASSVHLNEGVPPAPAVALLAVKPQMMGAALPALQALGNGATLFVSIAAGTTIAAFEAALGDRTPIVRTMPNTPAMVNRGITALCRNGHVGDEGMALAVALMAAVGETVILDGEHQIDAVTAVSGSGPAYVFHLIEALAAAGEAEGLSPEVAMQLARATVCGAGELAHRSAESAAQLRVNVTSPGGTTAAALAVLMPELPGLMARAVKAAADRGRELGK</sequence>
<keyword evidence="4" id="KW-0963">Cytoplasm</keyword>
<name>A0A6M1U0V2_9RHOB</name>
<evidence type="ECO:0000259" key="7">
    <source>
        <dbReference type="Pfam" id="PF03807"/>
    </source>
</evidence>
<comment type="caution">
    <text evidence="9">The sequence shown here is derived from an EMBL/GenBank/DDBJ whole genome shotgun (WGS) entry which is preliminary data.</text>
</comment>
<feature type="binding site" evidence="6">
    <location>
        <position position="56"/>
    </location>
    <ligand>
        <name>NADPH</name>
        <dbReference type="ChEBI" id="CHEBI:57783"/>
    </ligand>
</feature>
<dbReference type="HAMAP" id="MF_01925">
    <property type="entry name" value="P5C_reductase"/>
    <property type="match status" value="1"/>
</dbReference>
<evidence type="ECO:0000256" key="5">
    <source>
        <dbReference type="NCBIfam" id="TIGR00112"/>
    </source>
</evidence>
<dbReference type="Gene3D" id="3.40.50.720">
    <property type="entry name" value="NAD(P)-binding Rossmann-like Domain"/>
    <property type="match status" value="1"/>
</dbReference>
<dbReference type="RefSeq" id="WP_165051785.1">
    <property type="nucleotide sequence ID" value="NZ_JAALFE010000016.1"/>
</dbReference>
<evidence type="ECO:0000256" key="3">
    <source>
        <dbReference type="ARBA" id="ARBA00023002"/>
    </source>
</evidence>
<feature type="domain" description="Pyrroline-5-carboxylate reductase catalytic N-terminal" evidence="7">
    <location>
        <begin position="13"/>
        <end position="98"/>
    </location>
</feature>
<keyword evidence="10" id="KW-1185">Reference proteome</keyword>
<dbReference type="PANTHER" id="PTHR11645:SF0">
    <property type="entry name" value="PYRROLINE-5-CARBOXYLATE REDUCTASE 3"/>
    <property type="match status" value="1"/>
</dbReference>
<accession>A0A6M1U0V2</accession>
<gene>
    <name evidence="4" type="primary">proC</name>
    <name evidence="9" type="ORF">G5V65_15400</name>
</gene>
<evidence type="ECO:0000256" key="4">
    <source>
        <dbReference type="HAMAP-Rule" id="MF_01925"/>
    </source>
</evidence>
<keyword evidence="4" id="KW-0641">Proline biosynthesis</keyword>
<dbReference type="Pfam" id="PF14748">
    <property type="entry name" value="P5CR_dimer"/>
    <property type="match status" value="1"/>
</dbReference>
<comment type="catalytic activity">
    <reaction evidence="4">
        <text>L-proline + NAD(+) = (S)-1-pyrroline-5-carboxylate + NADH + 2 H(+)</text>
        <dbReference type="Rhea" id="RHEA:14105"/>
        <dbReference type="ChEBI" id="CHEBI:15378"/>
        <dbReference type="ChEBI" id="CHEBI:17388"/>
        <dbReference type="ChEBI" id="CHEBI:57540"/>
        <dbReference type="ChEBI" id="CHEBI:57945"/>
        <dbReference type="ChEBI" id="CHEBI:60039"/>
        <dbReference type="EC" id="1.5.1.2"/>
    </reaction>
</comment>
<comment type="function">
    <text evidence="4">Catalyzes the reduction of 1-pyrroline-5-carboxylate (PCA) to L-proline.</text>
</comment>
<dbReference type="EMBL" id="JAALFE010000016">
    <property type="protein sequence ID" value="NGQ92282.1"/>
    <property type="molecule type" value="Genomic_DNA"/>
</dbReference>
<comment type="subcellular location">
    <subcellularLocation>
        <location evidence="4">Cytoplasm</location>
    </subcellularLocation>
</comment>
<dbReference type="GO" id="GO:0055129">
    <property type="term" value="P:L-proline biosynthetic process"/>
    <property type="evidence" value="ECO:0007669"/>
    <property type="project" value="UniProtKB-UniRule"/>
</dbReference>
<evidence type="ECO:0000256" key="2">
    <source>
        <dbReference type="ARBA" id="ARBA00022857"/>
    </source>
</evidence>
<dbReference type="InterPro" id="IPR036291">
    <property type="entry name" value="NAD(P)-bd_dom_sf"/>
</dbReference>
<dbReference type="InterPro" id="IPR000304">
    <property type="entry name" value="Pyrroline-COOH_reductase"/>
</dbReference>
<keyword evidence="4" id="KW-0028">Amino-acid biosynthesis</keyword>
<evidence type="ECO:0000256" key="1">
    <source>
        <dbReference type="ARBA" id="ARBA00005525"/>
    </source>
</evidence>
<dbReference type="InterPro" id="IPR008927">
    <property type="entry name" value="6-PGluconate_DH-like_C_sf"/>
</dbReference>
<dbReference type="Proteomes" id="UP000474758">
    <property type="component" value="Unassembled WGS sequence"/>
</dbReference>
<dbReference type="SUPFAM" id="SSF51735">
    <property type="entry name" value="NAD(P)-binding Rossmann-fold domains"/>
    <property type="match status" value="1"/>
</dbReference>
<evidence type="ECO:0000259" key="8">
    <source>
        <dbReference type="Pfam" id="PF14748"/>
    </source>
</evidence>
<evidence type="ECO:0000256" key="6">
    <source>
        <dbReference type="PIRSR" id="PIRSR000193-1"/>
    </source>
</evidence>
<feature type="domain" description="Pyrroline-5-carboxylate reductase dimerisation" evidence="8">
    <location>
        <begin position="162"/>
        <end position="265"/>
    </location>
</feature>
<reference evidence="9 10" key="1">
    <citation type="submission" date="2020-02" db="EMBL/GenBank/DDBJ databases">
        <title>Rhodobacter translucens sp. nov., a novel bacterium isolated from activated sludge.</title>
        <authorList>
            <person name="Liu J."/>
        </authorList>
    </citation>
    <scope>NUCLEOTIDE SEQUENCE [LARGE SCALE GENOMIC DNA]</scope>
    <source>
        <strain evidence="9 10">HX-7-19</strain>
    </source>
</reference>
<dbReference type="FunFam" id="1.10.3730.10:FF:000001">
    <property type="entry name" value="Pyrroline-5-carboxylate reductase"/>
    <property type="match status" value="1"/>
</dbReference>
<dbReference type="SUPFAM" id="SSF48179">
    <property type="entry name" value="6-phosphogluconate dehydrogenase C-terminal domain-like"/>
    <property type="match status" value="1"/>
</dbReference>
<dbReference type="NCBIfam" id="TIGR00112">
    <property type="entry name" value="proC"/>
    <property type="match status" value="1"/>
</dbReference>
<comment type="pathway">
    <text evidence="4">Amino-acid biosynthesis; L-proline biosynthesis; L-proline from L-glutamate 5-semialdehyde: step 1/1.</text>
</comment>
<feature type="binding site" evidence="6">
    <location>
        <begin position="69"/>
        <end position="72"/>
    </location>
    <ligand>
        <name>NADP(+)</name>
        <dbReference type="ChEBI" id="CHEBI:58349"/>
    </ligand>
</feature>
<dbReference type="EC" id="1.5.1.2" evidence="4 5"/>
<dbReference type="PANTHER" id="PTHR11645">
    <property type="entry name" value="PYRROLINE-5-CARBOXYLATE REDUCTASE"/>
    <property type="match status" value="1"/>
</dbReference>
<comment type="catalytic activity">
    <reaction evidence="4">
        <text>L-proline + NADP(+) = (S)-1-pyrroline-5-carboxylate + NADPH + 2 H(+)</text>
        <dbReference type="Rhea" id="RHEA:14109"/>
        <dbReference type="ChEBI" id="CHEBI:15378"/>
        <dbReference type="ChEBI" id="CHEBI:17388"/>
        <dbReference type="ChEBI" id="CHEBI:57783"/>
        <dbReference type="ChEBI" id="CHEBI:58349"/>
        <dbReference type="ChEBI" id="CHEBI:60039"/>
        <dbReference type="EC" id="1.5.1.2"/>
    </reaction>
</comment>
<dbReference type="Gene3D" id="1.10.3730.10">
    <property type="entry name" value="ProC C-terminal domain-like"/>
    <property type="match status" value="1"/>
</dbReference>